<sequence>MKLRGYGRKMALKWYFCYLIFVFNPKLKRFLICANSGLNSLLCSVHCLTKSMVCWDACVENSGFKEISLRPILRAIFIGSISLNGTSPVINSKRITPKEYTSDLNVYGSLIC</sequence>
<reference evidence="1 2" key="1">
    <citation type="journal article" date="2018" name="Sci. Rep.">
        <title>Genomic signatures of local adaptation to the degree of environmental predictability in rotifers.</title>
        <authorList>
            <person name="Franch-Gras L."/>
            <person name="Hahn C."/>
            <person name="Garcia-Roger E.M."/>
            <person name="Carmona M.J."/>
            <person name="Serra M."/>
            <person name="Gomez A."/>
        </authorList>
    </citation>
    <scope>NUCLEOTIDE SEQUENCE [LARGE SCALE GENOMIC DNA]</scope>
    <source>
        <strain evidence="1">HYR1</strain>
    </source>
</reference>
<proteinExistence type="predicted"/>
<organism evidence="1 2">
    <name type="scientific">Brachionus plicatilis</name>
    <name type="common">Marine rotifer</name>
    <name type="synonym">Brachionus muelleri</name>
    <dbReference type="NCBI Taxonomy" id="10195"/>
    <lineage>
        <taxon>Eukaryota</taxon>
        <taxon>Metazoa</taxon>
        <taxon>Spiralia</taxon>
        <taxon>Gnathifera</taxon>
        <taxon>Rotifera</taxon>
        <taxon>Eurotatoria</taxon>
        <taxon>Monogononta</taxon>
        <taxon>Pseudotrocha</taxon>
        <taxon>Ploima</taxon>
        <taxon>Brachionidae</taxon>
        <taxon>Brachionus</taxon>
    </lineage>
</organism>
<dbReference type="EMBL" id="REGN01002327">
    <property type="protein sequence ID" value="RNA28855.1"/>
    <property type="molecule type" value="Genomic_DNA"/>
</dbReference>
<comment type="caution">
    <text evidence="1">The sequence shown here is derived from an EMBL/GenBank/DDBJ whole genome shotgun (WGS) entry which is preliminary data.</text>
</comment>
<dbReference type="AlphaFoldDB" id="A0A3M7RZS2"/>
<evidence type="ECO:0000313" key="1">
    <source>
        <dbReference type="EMBL" id="RNA28855.1"/>
    </source>
</evidence>
<keyword evidence="2" id="KW-1185">Reference proteome</keyword>
<dbReference type="Proteomes" id="UP000276133">
    <property type="component" value="Unassembled WGS sequence"/>
</dbReference>
<protein>
    <submittedName>
        <fullName evidence="1">Uncharacterized protein</fullName>
    </submittedName>
</protein>
<name>A0A3M7RZS2_BRAPC</name>
<accession>A0A3M7RZS2</accession>
<evidence type="ECO:0000313" key="2">
    <source>
        <dbReference type="Proteomes" id="UP000276133"/>
    </source>
</evidence>
<gene>
    <name evidence="1" type="ORF">BpHYR1_024346</name>
</gene>